<dbReference type="InterPro" id="IPR000086">
    <property type="entry name" value="NUDIX_hydrolase_dom"/>
</dbReference>
<evidence type="ECO:0000313" key="4">
    <source>
        <dbReference type="Proteomes" id="UP000177682"/>
    </source>
</evidence>
<dbReference type="Gene3D" id="3.90.79.10">
    <property type="entry name" value="Nucleoside Triphosphate Pyrophosphohydrolase"/>
    <property type="match status" value="1"/>
</dbReference>
<dbReference type="Proteomes" id="UP000177682">
    <property type="component" value="Unassembled WGS sequence"/>
</dbReference>
<dbReference type="AlphaFoldDB" id="A0A1F5PLT4"/>
<gene>
    <name evidence="3" type="ORF">A3E29_01405</name>
</gene>
<dbReference type="InterPro" id="IPR015797">
    <property type="entry name" value="NUDIX_hydrolase-like_dom_sf"/>
</dbReference>
<sequence>MPEDAQLVFKGAMFDVYQWQQQLYNGQTATFEKIRRPDTVLVIPVMDDGRIVLAEQEQPGVAPFVGALGGRIDPGETVEAAASRELAEEAGMQASGWQLLLASQPSSKIDWAIYTLIAKGCRQIGGQTLDGGEKINLKFLTFEEFVATVTAPTFDDHEIKMEFLQARLDPARLAVLKAALRG</sequence>
<dbReference type="InterPro" id="IPR020084">
    <property type="entry name" value="NUDIX_hydrolase_CS"/>
</dbReference>
<dbReference type="EMBL" id="MFEY01000004">
    <property type="protein sequence ID" value="OGE90764.1"/>
    <property type="molecule type" value="Genomic_DNA"/>
</dbReference>
<accession>A0A1F5PLT4</accession>
<dbReference type="SUPFAM" id="SSF55811">
    <property type="entry name" value="Nudix"/>
    <property type="match status" value="1"/>
</dbReference>
<reference evidence="3 4" key="1">
    <citation type="journal article" date="2016" name="Nat. Commun.">
        <title>Thousands of microbial genomes shed light on interconnected biogeochemical processes in an aquifer system.</title>
        <authorList>
            <person name="Anantharaman K."/>
            <person name="Brown C.T."/>
            <person name="Hug L.A."/>
            <person name="Sharon I."/>
            <person name="Castelle C.J."/>
            <person name="Probst A.J."/>
            <person name="Thomas B.C."/>
            <person name="Singh A."/>
            <person name="Wilkins M.J."/>
            <person name="Karaoz U."/>
            <person name="Brodie E.L."/>
            <person name="Williams K.H."/>
            <person name="Hubbard S.S."/>
            <person name="Banfield J.F."/>
        </authorList>
    </citation>
    <scope>NUCLEOTIDE SEQUENCE [LARGE SCALE GENOMIC DNA]</scope>
</reference>
<feature type="domain" description="Nudix hydrolase" evidence="2">
    <location>
        <begin position="35"/>
        <end position="165"/>
    </location>
</feature>
<dbReference type="GO" id="GO:0016787">
    <property type="term" value="F:hydrolase activity"/>
    <property type="evidence" value="ECO:0007669"/>
    <property type="project" value="UniProtKB-KW"/>
</dbReference>
<dbReference type="PROSITE" id="PS51462">
    <property type="entry name" value="NUDIX"/>
    <property type="match status" value="1"/>
</dbReference>
<proteinExistence type="predicted"/>
<dbReference type="Pfam" id="PF00293">
    <property type="entry name" value="NUDIX"/>
    <property type="match status" value="1"/>
</dbReference>
<evidence type="ECO:0000259" key="2">
    <source>
        <dbReference type="PROSITE" id="PS51462"/>
    </source>
</evidence>
<name>A0A1F5PLT4_9BACT</name>
<dbReference type="PROSITE" id="PS00893">
    <property type="entry name" value="NUDIX_BOX"/>
    <property type="match status" value="1"/>
</dbReference>
<dbReference type="CDD" id="cd03424">
    <property type="entry name" value="NUDIX_ADPRase_Nudt5_UGPPase_Nudt14"/>
    <property type="match status" value="1"/>
</dbReference>
<evidence type="ECO:0000256" key="1">
    <source>
        <dbReference type="ARBA" id="ARBA00022801"/>
    </source>
</evidence>
<organism evidence="3 4">
    <name type="scientific">Candidatus Doudnabacteria bacterium RIFCSPHIGHO2_12_FULL_48_16</name>
    <dbReference type="NCBI Taxonomy" id="1817838"/>
    <lineage>
        <taxon>Bacteria</taxon>
        <taxon>Candidatus Doudnaibacteriota</taxon>
    </lineage>
</organism>
<keyword evidence="1" id="KW-0378">Hydrolase</keyword>
<comment type="caution">
    <text evidence="3">The sequence shown here is derived from an EMBL/GenBank/DDBJ whole genome shotgun (WGS) entry which is preliminary data.</text>
</comment>
<protein>
    <recommendedName>
        <fullName evidence="2">Nudix hydrolase domain-containing protein</fullName>
    </recommendedName>
</protein>
<evidence type="ECO:0000313" key="3">
    <source>
        <dbReference type="EMBL" id="OGE90764.1"/>
    </source>
</evidence>